<dbReference type="Gene3D" id="3.30.2010.10">
    <property type="entry name" value="Metalloproteases ('zincins'), catalytic domain"/>
    <property type="match status" value="1"/>
</dbReference>
<organism evidence="2 3">
    <name type="scientific">candidate division WOR-3 bacterium</name>
    <dbReference type="NCBI Taxonomy" id="2052148"/>
    <lineage>
        <taxon>Bacteria</taxon>
        <taxon>Bacteria division WOR-3</taxon>
    </lineage>
</organism>
<gene>
    <name evidence="2" type="ORF">FJY68_02930</name>
</gene>
<proteinExistence type="predicted"/>
<dbReference type="InterPro" id="IPR053136">
    <property type="entry name" value="UTP_pyrophosphatase-like"/>
</dbReference>
<evidence type="ECO:0000313" key="2">
    <source>
        <dbReference type="EMBL" id="MBM3330791.1"/>
    </source>
</evidence>
<comment type="caution">
    <text evidence="2">The sequence shown here is derived from an EMBL/GenBank/DDBJ whole genome shotgun (WGS) entry which is preliminary data.</text>
</comment>
<dbReference type="CDD" id="cd07344">
    <property type="entry name" value="M48_yhfN_like"/>
    <property type="match status" value="1"/>
</dbReference>
<protein>
    <submittedName>
        <fullName evidence="2">M48 family metallopeptidase</fullName>
    </submittedName>
</protein>
<reference evidence="2" key="1">
    <citation type="submission" date="2019-03" db="EMBL/GenBank/DDBJ databases">
        <title>Lake Tanganyika Metagenome-Assembled Genomes (MAGs).</title>
        <authorList>
            <person name="Tran P."/>
        </authorList>
    </citation>
    <scope>NUCLEOTIDE SEQUENCE</scope>
    <source>
        <strain evidence="2">K_DeepCast_150m_m2_040</strain>
    </source>
</reference>
<dbReference type="Proteomes" id="UP000779900">
    <property type="component" value="Unassembled WGS sequence"/>
</dbReference>
<evidence type="ECO:0000313" key="3">
    <source>
        <dbReference type="Proteomes" id="UP000779900"/>
    </source>
</evidence>
<dbReference type="InterPro" id="IPR002725">
    <property type="entry name" value="YgjP-like_metallopeptidase"/>
</dbReference>
<dbReference type="AlphaFoldDB" id="A0A938BP41"/>
<dbReference type="PANTHER" id="PTHR30399">
    <property type="entry name" value="UNCHARACTERIZED PROTEIN YGJP"/>
    <property type="match status" value="1"/>
</dbReference>
<dbReference type="Pfam" id="PF01863">
    <property type="entry name" value="YgjP-like"/>
    <property type="match status" value="1"/>
</dbReference>
<name>A0A938BP41_UNCW3</name>
<sequence>MLLSNGTELVYRVRIHPRARHVRIVVSQRHGLVVTVPRRFDQRRIPEILEQKRDWIERTLRRLPIKPEPYRPPERIALAAIGEEWDVEYKMGNPKRIELLEHSDRTLLVSGAVGRPNLVRRILQRWLAIQARKHLVPWLHRTATELGFELKGVTVRTQRTLWASCSRRNTISLNARLLLLSPDLVRYIFIHELMHIRHPNHSRAFWQAVAVHVPDFRERLKELRHRMESLCV</sequence>
<dbReference type="EMBL" id="VGIR01000011">
    <property type="protein sequence ID" value="MBM3330791.1"/>
    <property type="molecule type" value="Genomic_DNA"/>
</dbReference>
<accession>A0A938BP41</accession>
<dbReference type="PANTHER" id="PTHR30399:SF1">
    <property type="entry name" value="UTP PYROPHOSPHATASE"/>
    <property type="match status" value="1"/>
</dbReference>
<evidence type="ECO:0000259" key="1">
    <source>
        <dbReference type="Pfam" id="PF01863"/>
    </source>
</evidence>
<feature type="domain" description="YgjP-like metallopeptidase" evidence="1">
    <location>
        <begin position="20"/>
        <end position="225"/>
    </location>
</feature>